<dbReference type="GO" id="GO:0019684">
    <property type="term" value="P:photosynthesis, light reaction"/>
    <property type="evidence" value="ECO:0007669"/>
    <property type="project" value="InterPro"/>
</dbReference>
<dbReference type="Pfam" id="PF05239">
    <property type="entry name" value="PRC"/>
    <property type="match status" value="2"/>
</dbReference>
<dbReference type="InterPro" id="IPR027275">
    <property type="entry name" value="PRC-brl_dom"/>
</dbReference>
<sequence length="257" mass="28396">MALKLSELKGYDIAATDGSLGKVSNLFFDDHTWSVRYLVVDTGWLFGRKVLISPQSIAGVNIGGASVAVEMTRQQVEDAPGVETDRPVSRQEEVALHGHYGWQPYWEVYPAGVMGAPAVPLTEDVLPGHDAPPSRVREEAEGRGDPNLRSADEVEGYDIQATDGEIGHVEDFMVDEIAWVIRYFVVDTRNWLPGGRKVLISPASASDITWADRSASVSLTREQVKNSPAYDPDQPGPLTRDVEAALHDHYALKYYWM</sequence>
<dbReference type="SUPFAM" id="SSF50346">
    <property type="entry name" value="PRC-barrel domain"/>
    <property type="match status" value="2"/>
</dbReference>
<evidence type="ECO:0000259" key="2">
    <source>
        <dbReference type="Pfam" id="PF05239"/>
    </source>
</evidence>
<evidence type="ECO:0000313" key="4">
    <source>
        <dbReference type="Proteomes" id="UP000198615"/>
    </source>
</evidence>
<dbReference type="GO" id="GO:0030077">
    <property type="term" value="C:plasma membrane light-harvesting complex"/>
    <property type="evidence" value="ECO:0007669"/>
    <property type="project" value="InterPro"/>
</dbReference>
<proteinExistence type="predicted"/>
<accession>A0A8G2BKN5</accession>
<dbReference type="Proteomes" id="UP000198615">
    <property type="component" value="Unassembled WGS sequence"/>
</dbReference>
<feature type="compositionally biased region" description="Basic and acidic residues" evidence="1">
    <location>
        <begin position="135"/>
        <end position="152"/>
    </location>
</feature>
<dbReference type="InterPro" id="IPR014747">
    <property type="entry name" value="Bac_photo_RC_H_C"/>
</dbReference>
<feature type="domain" description="PRC-barrel" evidence="2">
    <location>
        <begin position="149"/>
        <end position="202"/>
    </location>
</feature>
<gene>
    <name evidence="3" type="ORF">SAMN05660686_03582</name>
</gene>
<feature type="domain" description="PRC-barrel" evidence="2">
    <location>
        <begin position="4"/>
        <end position="67"/>
    </location>
</feature>
<dbReference type="InterPro" id="IPR011033">
    <property type="entry name" value="PRC_barrel-like_sf"/>
</dbReference>
<reference evidence="3 4" key="1">
    <citation type="submission" date="2016-10" db="EMBL/GenBank/DDBJ databases">
        <authorList>
            <person name="Varghese N."/>
            <person name="Submissions S."/>
        </authorList>
    </citation>
    <scope>NUCLEOTIDE SEQUENCE [LARGE SCALE GENOMIC DNA]</scope>
    <source>
        <strain evidence="3 4">DSM 18839</strain>
    </source>
</reference>
<evidence type="ECO:0000256" key="1">
    <source>
        <dbReference type="SAM" id="MobiDB-lite"/>
    </source>
</evidence>
<dbReference type="RefSeq" id="WP_093152442.1">
    <property type="nucleotide sequence ID" value="NZ_FNBW01000011.1"/>
</dbReference>
<evidence type="ECO:0000313" key="3">
    <source>
        <dbReference type="EMBL" id="SDG16570.1"/>
    </source>
</evidence>
<dbReference type="Gene3D" id="3.90.50.10">
    <property type="entry name" value="Photosynthetic Reaction Center, subunit H, domain 2"/>
    <property type="match status" value="2"/>
</dbReference>
<dbReference type="PANTHER" id="PTHR36505">
    <property type="entry name" value="BLR1072 PROTEIN"/>
    <property type="match status" value="1"/>
</dbReference>
<feature type="region of interest" description="Disordered" evidence="1">
    <location>
        <begin position="126"/>
        <end position="152"/>
    </location>
</feature>
<dbReference type="OrthoDB" id="7274881at2"/>
<organism evidence="3 4">
    <name type="scientific">Thalassobaculum litoreum DSM 18839</name>
    <dbReference type="NCBI Taxonomy" id="1123362"/>
    <lineage>
        <taxon>Bacteria</taxon>
        <taxon>Pseudomonadati</taxon>
        <taxon>Pseudomonadota</taxon>
        <taxon>Alphaproteobacteria</taxon>
        <taxon>Rhodospirillales</taxon>
        <taxon>Thalassobaculaceae</taxon>
        <taxon>Thalassobaculum</taxon>
    </lineage>
</organism>
<keyword evidence="4" id="KW-1185">Reference proteome</keyword>
<protein>
    <submittedName>
        <fullName evidence="3">PRC-barrel domain-containing protein</fullName>
    </submittedName>
</protein>
<dbReference type="AlphaFoldDB" id="A0A8G2BKN5"/>
<name>A0A8G2BKN5_9PROT</name>
<dbReference type="EMBL" id="FNBW01000011">
    <property type="protein sequence ID" value="SDG16570.1"/>
    <property type="molecule type" value="Genomic_DNA"/>
</dbReference>
<dbReference type="PANTHER" id="PTHR36505:SF1">
    <property type="entry name" value="BLR1072 PROTEIN"/>
    <property type="match status" value="1"/>
</dbReference>
<comment type="caution">
    <text evidence="3">The sequence shown here is derived from an EMBL/GenBank/DDBJ whole genome shotgun (WGS) entry which is preliminary data.</text>
</comment>